<proteinExistence type="predicted"/>
<keyword evidence="1" id="KW-1133">Transmembrane helix</keyword>
<comment type="caution">
    <text evidence="2">The sequence shown here is derived from an EMBL/GenBank/DDBJ whole genome shotgun (WGS) entry which is preliminary data.</text>
</comment>
<reference evidence="2 3" key="1">
    <citation type="submission" date="2018-10" db="EMBL/GenBank/DDBJ databases">
        <title>Genomic Encyclopedia of Archaeal and Bacterial Type Strains, Phase II (KMG-II): from individual species to whole genera.</title>
        <authorList>
            <person name="Goeker M."/>
        </authorList>
    </citation>
    <scope>NUCLEOTIDE SEQUENCE [LARGE SCALE GENOMIC DNA]</scope>
    <source>
        <strain evidence="2 3">DSM 29317</strain>
    </source>
</reference>
<name>A0A497YUY5_9RHOB</name>
<keyword evidence="1" id="KW-0812">Transmembrane</keyword>
<dbReference type="STRING" id="981384.GCA_000192475_03776"/>
<dbReference type="AlphaFoldDB" id="A0A497YUY5"/>
<gene>
    <name evidence="2" type="ORF">CLV75_3802</name>
</gene>
<sequence>MTAPSKTENTRLEKRIRTISLTLMILGGIPVLARFFGVGFIPSPVWLSLAFWPACIVGAISGATALWAVHLSLSEGILFSEPIKTTLSILFMPLAGAFAGFLVVAATIPMVISLPSFRTVEITFVVSDPNMGDYRRCPRPIALKDTARAVNVVCDVPNSIRRRLRTGRKIILVGPGSSVGVFPTHFRLP</sequence>
<protein>
    <submittedName>
        <fullName evidence="2">Uncharacterized protein</fullName>
    </submittedName>
</protein>
<dbReference type="RefSeq" id="WP_139056592.1">
    <property type="nucleotide sequence ID" value="NZ_AEYW01000004.1"/>
</dbReference>
<evidence type="ECO:0000313" key="3">
    <source>
        <dbReference type="Proteomes" id="UP000271700"/>
    </source>
</evidence>
<dbReference type="EMBL" id="RCCT01000007">
    <property type="protein sequence ID" value="RLJ99879.1"/>
    <property type="molecule type" value="Genomic_DNA"/>
</dbReference>
<feature type="transmembrane region" description="Helical" evidence="1">
    <location>
        <begin position="21"/>
        <end position="43"/>
    </location>
</feature>
<keyword evidence="3" id="KW-1185">Reference proteome</keyword>
<dbReference type="Proteomes" id="UP000271700">
    <property type="component" value="Unassembled WGS sequence"/>
</dbReference>
<feature type="transmembrane region" description="Helical" evidence="1">
    <location>
        <begin position="90"/>
        <end position="112"/>
    </location>
</feature>
<feature type="transmembrane region" description="Helical" evidence="1">
    <location>
        <begin position="49"/>
        <end position="69"/>
    </location>
</feature>
<evidence type="ECO:0000313" key="2">
    <source>
        <dbReference type="EMBL" id="RLJ99879.1"/>
    </source>
</evidence>
<accession>A0A497YUY5</accession>
<keyword evidence="1" id="KW-0472">Membrane</keyword>
<dbReference type="OrthoDB" id="8402446at2"/>
<organism evidence="2 3">
    <name type="scientific">Ruegeria conchae</name>
    <dbReference type="NCBI Taxonomy" id="981384"/>
    <lineage>
        <taxon>Bacteria</taxon>
        <taxon>Pseudomonadati</taxon>
        <taxon>Pseudomonadota</taxon>
        <taxon>Alphaproteobacteria</taxon>
        <taxon>Rhodobacterales</taxon>
        <taxon>Roseobacteraceae</taxon>
        <taxon>Ruegeria</taxon>
    </lineage>
</organism>
<evidence type="ECO:0000256" key="1">
    <source>
        <dbReference type="SAM" id="Phobius"/>
    </source>
</evidence>